<keyword evidence="3" id="KW-1003">Cell membrane</keyword>
<evidence type="ECO:0000256" key="2">
    <source>
        <dbReference type="ARBA" id="ARBA00022448"/>
    </source>
</evidence>
<organism evidence="10 11">
    <name type="scientific">Lentilactobacillus senioris DSM 24302 = JCM 17472</name>
    <dbReference type="NCBI Taxonomy" id="1423802"/>
    <lineage>
        <taxon>Bacteria</taxon>
        <taxon>Bacillati</taxon>
        <taxon>Bacillota</taxon>
        <taxon>Bacilli</taxon>
        <taxon>Lactobacillales</taxon>
        <taxon>Lactobacillaceae</taxon>
        <taxon>Lentilactobacillus</taxon>
    </lineage>
</organism>
<feature type="transmembrane region" description="Helical" evidence="9">
    <location>
        <begin position="262"/>
        <end position="280"/>
    </location>
</feature>
<evidence type="ECO:0000256" key="6">
    <source>
        <dbReference type="ARBA" id="ARBA00022692"/>
    </source>
</evidence>
<protein>
    <submittedName>
        <fullName evidence="10">PTS system mannose-specific transporter subunit IID</fullName>
    </submittedName>
</protein>
<comment type="subcellular location">
    <subcellularLocation>
        <location evidence="1">Cell membrane</location>
        <topology evidence="1">Multi-pass membrane protein</topology>
    </subcellularLocation>
</comment>
<gene>
    <name evidence="10" type="ORF">FC56_GL000107</name>
</gene>
<feature type="transmembrane region" description="Helical" evidence="9">
    <location>
        <begin position="238"/>
        <end position="255"/>
    </location>
</feature>
<keyword evidence="4" id="KW-0762">Sugar transport</keyword>
<dbReference type="PATRIC" id="fig|1423802.4.peg.108"/>
<keyword evidence="7 9" id="KW-1133">Transmembrane helix</keyword>
<evidence type="ECO:0000256" key="4">
    <source>
        <dbReference type="ARBA" id="ARBA00022597"/>
    </source>
</evidence>
<evidence type="ECO:0000256" key="1">
    <source>
        <dbReference type="ARBA" id="ARBA00004651"/>
    </source>
</evidence>
<name>A0A0R2D1C1_9LACO</name>
<evidence type="ECO:0000256" key="3">
    <source>
        <dbReference type="ARBA" id="ARBA00022475"/>
    </source>
</evidence>
<dbReference type="PROSITE" id="PS51108">
    <property type="entry name" value="PTS_EIID"/>
    <property type="match status" value="1"/>
</dbReference>
<keyword evidence="11" id="KW-1185">Reference proteome</keyword>
<keyword evidence="6 9" id="KW-0812">Transmembrane</keyword>
<dbReference type="STRING" id="1423802.FC56_GL000107"/>
<dbReference type="NCBIfam" id="TIGR00828">
    <property type="entry name" value="EIID-AGA"/>
    <property type="match status" value="1"/>
</dbReference>
<evidence type="ECO:0000256" key="7">
    <source>
        <dbReference type="ARBA" id="ARBA00022989"/>
    </source>
</evidence>
<dbReference type="InterPro" id="IPR050303">
    <property type="entry name" value="GatZ_KbaZ_carbometab"/>
</dbReference>
<keyword evidence="8 9" id="KW-0472">Membrane</keyword>
<sequence length="283" mass="31363">MADNPTTDNQKLKLTHGDLVSTFWRAGFEQASWNYERMQNLGFEYIMAPAIKRLYPNKDDRIAAMKRHMEFFNTHPYMQPAITGVVLAMEEQRANGADIDDAAITSVKVGMMGPLAGVGDPVWWGTVRPVLGSFAASLALSGSGLLGPIIFFVVWNLLRLIFFWQTQQLGYRQGTNITSSLGGGLLQKVTEGASILGMFIMGVLVPRWTNMNFPMVISKITTDGKTKVTTLQDVFDQILPGLMPLLLTFGCIWLLRKKVNAIWIILGLFVVGILGYWSGILGL</sequence>
<dbReference type="RefSeq" id="WP_056978045.1">
    <property type="nucleotide sequence ID" value="NZ_AYZR01000008.1"/>
</dbReference>
<accession>A0A0R2D1C1</accession>
<proteinExistence type="predicted"/>
<comment type="caution">
    <text evidence="10">The sequence shown here is derived from an EMBL/GenBank/DDBJ whole genome shotgun (WGS) entry which is preliminary data.</text>
</comment>
<evidence type="ECO:0000256" key="5">
    <source>
        <dbReference type="ARBA" id="ARBA00022683"/>
    </source>
</evidence>
<keyword evidence="5" id="KW-0598">Phosphotransferase system</keyword>
<evidence type="ECO:0000313" key="11">
    <source>
        <dbReference type="Proteomes" id="UP000051256"/>
    </source>
</evidence>
<dbReference type="GO" id="GO:0009401">
    <property type="term" value="P:phosphoenolpyruvate-dependent sugar phosphotransferase system"/>
    <property type="evidence" value="ECO:0007669"/>
    <property type="project" value="UniProtKB-KW"/>
</dbReference>
<reference evidence="10 11" key="1">
    <citation type="journal article" date="2015" name="Genome Announc.">
        <title>Expanding the biotechnology potential of lactobacilli through comparative genomics of 213 strains and associated genera.</title>
        <authorList>
            <person name="Sun Z."/>
            <person name="Harris H.M."/>
            <person name="McCann A."/>
            <person name="Guo C."/>
            <person name="Argimon S."/>
            <person name="Zhang W."/>
            <person name="Yang X."/>
            <person name="Jeffery I.B."/>
            <person name="Cooney J.C."/>
            <person name="Kagawa T.F."/>
            <person name="Liu W."/>
            <person name="Song Y."/>
            <person name="Salvetti E."/>
            <person name="Wrobel A."/>
            <person name="Rasinkangas P."/>
            <person name="Parkhill J."/>
            <person name="Rea M.C."/>
            <person name="O'Sullivan O."/>
            <person name="Ritari J."/>
            <person name="Douillard F.P."/>
            <person name="Paul Ross R."/>
            <person name="Yang R."/>
            <person name="Briner A.E."/>
            <person name="Felis G.E."/>
            <person name="de Vos W.M."/>
            <person name="Barrangou R."/>
            <person name="Klaenhammer T.R."/>
            <person name="Caufield P.W."/>
            <person name="Cui Y."/>
            <person name="Zhang H."/>
            <person name="O'Toole P.W."/>
        </authorList>
    </citation>
    <scope>NUCLEOTIDE SEQUENCE [LARGE SCALE GENOMIC DNA]</scope>
    <source>
        <strain evidence="10 11">DSM 24302</strain>
    </source>
</reference>
<dbReference type="AlphaFoldDB" id="A0A0R2D1C1"/>
<dbReference type="NCBIfam" id="NF008315">
    <property type="entry name" value="PRK11103.1"/>
    <property type="match status" value="1"/>
</dbReference>
<evidence type="ECO:0000256" key="9">
    <source>
        <dbReference type="SAM" id="Phobius"/>
    </source>
</evidence>
<dbReference type="Pfam" id="PF03613">
    <property type="entry name" value="EIID-AGA"/>
    <property type="match status" value="1"/>
</dbReference>
<keyword evidence="2" id="KW-0813">Transport</keyword>
<dbReference type="GO" id="GO:0005886">
    <property type="term" value="C:plasma membrane"/>
    <property type="evidence" value="ECO:0007669"/>
    <property type="project" value="UniProtKB-SubCell"/>
</dbReference>
<dbReference type="EMBL" id="AYZR01000008">
    <property type="protein sequence ID" value="KRM93395.1"/>
    <property type="molecule type" value="Genomic_DNA"/>
</dbReference>
<evidence type="ECO:0000313" key="10">
    <source>
        <dbReference type="EMBL" id="KRM93395.1"/>
    </source>
</evidence>
<dbReference type="InterPro" id="IPR004704">
    <property type="entry name" value="PTS_IID_man"/>
</dbReference>
<dbReference type="PANTHER" id="PTHR32502:SF5">
    <property type="entry name" value="N-ACETYLGALACTOSAMINE PERMEASE IID COMPONENT-RELATED"/>
    <property type="match status" value="1"/>
</dbReference>
<evidence type="ECO:0000256" key="8">
    <source>
        <dbReference type="ARBA" id="ARBA00023136"/>
    </source>
</evidence>
<feature type="transmembrane region" description="Helical" evidence="9">
    <location>
        <begin position="145"/>
        <end position="164"/>
    </location>
</feature>
<dbReference type="Proteomes" id="UP000051256">
    <property type="component" value="Unassembled WGS sequence"/>
</dbReference>
<dbReference type="PANTHER" id="PTHR32502">
    <property type="entry name" value="N-ACETYLGALACTOSAMINE PERMEASE II COMPONENT-RELATED"/>
    <property type="match status" value="1"/>
</dbReference>
<feature type="transmembrane region" description="Helical" evidence="9">
    <location>
        <begin position="185"/>
        <end position="205"/>
    </location>
</feature>